<protein>
    <recommendedName>
        <fullName evidence="3">PqqD family protein</fullName>
    </recommendedName>
</protein>
<organism evidence="1 2">
    <name type="scientific">Spongiactinospora gelatinilytica</name>
    <dbReference type="NCBI Taxonomy" id="2666298"/>
    <lineage>
        <taxon>Bacteria</taxon>
        <taxon>Bacillati</taxon>
        <taxon>Actinomycetota</taxon>
        <taxon>Actinomycetes</taxon>
        <taxon>Streptosporangiales</taxon>
        <taxon>Streptosporangiaceae</taxon>
        <taxon>Spongiactinospora</taxon>
    </lineage>
</organism>
<dbReference type="Gene3D" id="1.10.10.1150">
    <property type="entry name" value="Coenzyme PQQ synthesis protein D (PqqD)"/>
    <property type="match status" value="1"/>
</dbReference>
<evidence type="ECO:0008006" key="3">
    <source>
        <dbReference type="Google" id="ProtNLM"/>
    </source>
</evidence>
<dbReference type="InterPro" id="IPR041881">
    <property type="entry name" value="PqqD_sf"/>
</dbReference>
<sequence length="89" mass="9972">MSLRISDSVIWQETGDGISLYHTETGDFHSLNESGSKIWELVASEGEREKIITRLAEEFAGDNALVTVRIMRDVDEFLAGMVQQGLLEE</sequence>
<keyword evidence="2" id="KW-1185">Reference proteome</keyword>
<accession>A0A2W2GF01</accession>
<dbReference type="AlphaFoldDB" id="A0A2W2GF01"/>
<dbReference type="Proteomes" id="UP000248544">
    <property type="component" value="Unassembled WGS sequence"/>
</dbReference>
<dbReference type="EMBL" id="POUA01000089">
    <property type="protein sequence ID" value="PZG47081.1"/>
    <property type="molecule type" value="Genomic_DNA"/>
</dbReference>
<comment type="caution">
    <text evidence="1">The sequence shown here is derived from an EMBL/GenBank/DDBJ whole genome shotgun (WGS) entry which is preliminary data.</text>
</comment>
<dbReference type="InterPro" id="IPR008792">
    <property type="entry name" value="PQQD"/>
</dbReference>
<evidence type="ECO:0000313" key="2">
    <source>
        <dbReference type="Proteomes" id="UP000248544"/>
    </source>
</evidence>
<name>A0A2W2GF01_9ACTN</name>
<dbReference type="RefSeq" id="WP_111167560.1">
    <property type="nucleotide sequence ID" value="NZ_POUA01000089.1"/>
</dbReference>
<dbReference type="Pfam" id="PF05402">
    <property type="entry name" value="PqqD"/>
    <property type="match status" value="1"/>
</dbReference>
<gene>
    <name evidence="1" type="ORF">C1I98_13730</name>
</gene>
<evidence type="ECO:0000313" key="1">
    <source>
        <dbReference type="EMBL" id="PZG47081.1"/>
    </source>
</evidence>
<reference evidence="1 2" key="1">
    <citation type="submission" date="2018-01" db="EMBL/GenBank/DDBJ databases">
        <title>Draft genome sequence of Sphaerisporangium sp. 7K107.</title>
        <authorList>
            <person name="Sahin N."/>
            <person name="Saygin H."/>
            <person name="Ay H."/>
        </authorList>
    </citation>
    <scope>NUCLEOTIDE SEQUENCE [LARGE SCALE GENOMIC DNA]</scope>
    <source>
        <strain evidence="1 2">7K107</strain>
    </source>
</reference>
<proteinExistence type="predicted"/>